<dbReference type="Gene3D" id="3.30.1330.60">
    <property type="entry name" value="OmpA-like domain"/>
    <property type="match status" value="1"/>
</dbReference>
<dbReference type="Pfam" id="PF00691">
    <property type="entry name" value="OmpA"/>
    <property type="match status" value="1"/>
</dbReference>
<dbReference type="CDD" id="cd07185">
    <property type="entry name" value="OmpA_C-like"/>
    <property type="match status" value="1"/>
</dbReference>
<dbReference type="PANTHER" id="PTHR30329:SF20">
    <property type="entry name" value="EXPORTED PROTEIN"/>
    <property type="match status" value="1"/>
</dbReference>
<feature type="transmembrane region" description="Helical" evidence="8">
    <location>
        <begin position="19"/>
        <end position="38"/>
    </location>
</feature>
<keyword evidence="5 8" id="KW-1133">Transmembrane helix</keyword>
<protein>
    <recommendedName>
        <fullName evidence="9">OmpA-like domain-containing protein</fullName>
    </recommendedName>
</protein>
<comment type="caution">
    <text evidence="10">The sequence shown here is derived from an EMBL/GenBank/DDBJ whole genome shotgun (WGS) entry which is preliminary data.</text>
</comment>
<evidence type="ECO:0000259" key="9">
    <source>
        <dbReference type="PROSITE" id="PS51123"/>
    </source>
</evidence>
<evidence type="ECO:0000256" key="8">
    <source>
        <dbReference type="SAM" id="Phobius"/>
    </source>
</evidence>
<evidence type="ECO:0000256" key="2">
    <source>
        <dbReference type="ARBA" id="ARBA00008914"/>
    </source>
</evidence>
<evidence type="ECO:0000256" key="7">
    <source>
        <dbReference type="PROSITE-ProRule" id="PRU00473"/>
    </source>
</evidence>
<dbReference type="PANTHER" id="PTHR30329">
    <property type="entry name" value="STATOR ELEMENT OF FLAGELLAR MOTOR COMPLEX"/>
    <property type="match status" value="1"/>
</dbReference>
<dbReference type="GO" id="GO:0005886">
    <property type="term" value="C:plasma membrane"/>
    <property type="evidence" value="ECO:0007669"/>
    <property type="project" value="UniProtKB-SubCell"/>
</dbReference>
<dbReference type="EMBL" id="MFNE01000010">
    <property type="protein sequence ID" value="OGG96740.1"/>
    <property type="molecule type" value="Genomic_DNA"/>
</dbReference>
<feature type="domain" description="OmpA-like" evidence="9">
    <location>
        <begin position="92"/>
        <end position="214"/>
    </location>
</feature>
<dbReference type="STRING" id="1817772.A2527_04080"/>
<evidence type="ECO:0000256" key="4">
    <source>
        <dbReference type="ARBA" id="ARBA00022692"/>
    </source>
</evidence>
<dbReference type="InterPro" id="IPR025713">
    <property type="entry name" value="MotB-like_N_dom"/>
</dbReference>
<evidence type="ECO:0000313" key="11">
    <source>
        <dbReference type="Proteomes" id="UP000178449"/>
    </source>
</evidence>
<dbReference type="InterPro" id="IPR036737">
    <property type="entry name" value="OmpA-like_sf"/>
</dbReference>
<evidence type="ECO:0000256" key="6">
    <source>
        <dbReference type="ARBA" id="ARBA00023136"/>
    </source>
</evidence>
<evidence type="ECO:0000313" key="10">
    <source>
        <dbReference type="EMBL" id="OGG96740.1"/>
    </source>
</evidence>
<organism evidence="10 11">
    <name type="scientific">Candidatus Lambdaproteobacteria bacterium RIFOXYD2_FULL_50_16</name>
    <dbReference type="NCBI Taxonomy" id="1817772"/>
    <lineage>
        <taxon>Bacteria</taxon>
        <taxon>Pseudomonadati</taxon>
        <taxon>Pseudomonadota</taxon>
        <taxon>Candidatus Lambdaproteobacteria</taxon>
    </lineage>
</organism>
<gene>
    <name evidence="10" type="ORF">A2527_04080</name>
</gene>
<reference evidence="10 11" key="1">
    <citation type="journal article" date="2016" name="Nat. Commun.">
        <title>Thousands of microbial genomes shed light on interconnected biogeochemical processes in an aquifer system.</title>
        <authorList>
            <person name="Anantharaman K."/>
            <person name="Brown C.T."/>
            <person name="Hug L.A."/>
            <person name="Sharon I."/>
            <person name="Castelle C.J."/>
            <person name="Probst A.J."/>
            <person name="Thomas B.C."/>
            <person name="Singh A."/>
            <person name="Wilkins M.J."/>
            <person name="Karaoz U."/>
            <person name="Brodie E.L."/>
            <person name="Williams K.H."/>
            <person name="Hubbard S.S."/>
            <person name="Banfield J.F."/>
        </authorList>
    </citation>
    <scope>NUCLEOTIDE SEQUENCE [LARGE SCALE GENOMIC DNA]</scope>
</reference>
<accession>A0A1F6GF50</accession>
<sequence>MAVEEECTCPEVAEREEWIYTYGDMVTLLLCFFILLFAMSKSEAELFKAVSASFAGGPPASPFQFAGMPTFMESLESSMQKSSVGESTEITVDDRGITVSFADTVMFEHGSANISEGGAKVLEAFSRIVHAIPNSMVIEGHTDDQHMTGGAYPSNWELSGARAGAVARLMEEYGVKRNRMEIAGYADTRPRVANETASLRRLNRRIDVLIKPAGM</sequence>
<proteinExistence type="inferred from homology"/>
<keyword evidence="4 8" id="KW-0812">Transmembrane</keyword>
<dbReference type="InterPro" id="IPR006665">
    <property type="entry name" value="OmpA-like"/>
</dbReference>
<dbReference type="SUPFAM" id="SSF103088">
    <property type="entry name" value="OmpA-like"/>
    <property type="match status" value="1"/>
</dbReference>
<evidence type="ECO:0000256" key="5">
    <source>
        <dbReference type="ARBA" id="ARBA00022989"/>
    </source>
</evidence>
<keyword evidence="3" id="KW-1003">Cell membrane</keyword>
<comment type="similarity">
    <text evidence="2">Belongs to the MotB family.</text>
</comment>
<dbReference type="PROSITE" id="PS51123">
    <property type="entry name" value="OMPA_2"/>
    <property type="match status" value="1"/>
</dbReference>
<dbReference type="Pfam" id="PF13677">
    <property type="entry name" value="MotB_plug"/>
    <property type="match status" value="1"/>
</dbReference>
<evidence type="ECO:0000256" key="1">
    <source>
        <dbReference type="ARBA" id="ARBA00004162"/>
    </source>
</evidence>
<evidence type="ECO:0000256" key="3">
    <source>
        <dbReference type="ARBA" id="ARBA00022475"/>
    </source>
</evidence>
<name>A0A1F6GF50_9PROT</name>
<dbReference type="Proteomes" id="UP000178449">
    <property type="component" value="Unassembled WGS sequence"/>
</dbReference>
<comment type="subcellular location">
    <subcellularLocation>
        <location evidence="1">Cell membrane</location>
        <topology evidence="1">Single-pass membrane protein</topology>
    </subcellularLocation>
</comment>
<keyword evidence="6 7" id="KW-0472">Membrane</keyword>
<dbReference type="InterPro" id="IPR050330">
    <property type="entry name" value="Bact_OuterMem_StrucFunc"/>
</dbReference>
<dbReference type="AlphaFoldDB" id="A0A1F6GF50"/>